<evidence type="ECO:0008006" key="3">
    <source>
        <dbReference type="Google" id="ProtNLM"/>
    </source>
</evidence>
<evidence type="ECO:0000313" key="2">
    <source>
        <dbReference type="Proteomes" id="UP000199437"/>
    </source>
</evidence>
<reference evidence="2" key="1">
    <citation type="submission" date="2016-10" db="EMBL/GenBank/DDBJ databases">
        <authorList>
            <person name="Varghese N."/>
            <person name="Submissions S."/>
        </authorList>
    </citation>
    <scope>NUCLEOTIDE SEQUENCE [LARGE SCALE GENOMIC DNA]</scope>
    <source>
        <strain evidence="2">CGMCC 1.12402</strain>
    </source>
</reference>
<sequence>MEGQNVLEMDNDMSDKEFDVMDELYFVQSFDYLISELEIEESEMAKVLAQLVSKGWVKCLKEMDEEVPEAELDLAHNYANYFYLATKKGLLAHNGR</sequence>
<protein>
    <recommendedName>
        <fullName evidence="3">MarR family transcriptional regulator</fullName>
    </recommendedName>
</protein>
<dbReference type="AlphaFoldDB" id="A0A1I0RGF4"/>
<gene>
    <name evidence="1" type="ORF">SAMN05216290_3520</name>
</gene>
<dbReference type="RefSeq" id="WP_245733641.1">
    <property type="nucleotide sequence ID" value="NZ_FOIR01000004.1"/>
</dbReference>
<dbReference type="Proteomes" id="UP000199437">
    <property type="component" value="Unassembled WGS sequence"/>
</dbReference>
<dbReference type="STRING" id="1267423.SAMN05216290_3520"/>
<dbReference type="EMBL" id="FOIR01000004">
    <property type="protein sequence ID" value="SEW39955.1"/>
    <property type="molecule type" value="Genomic_DNA"/>
</dbReference>
<proteinExistence type="predicted"/>
<keyword evidence="2" id="KW-1185">Reference proteome</keyword>
<name>A0A1I0RGF4_9BACT</name>
<organism evidence="1 2">
    <name type="scientific">Roseivirga pacifica</name>
    <dbReference type="NCBI Taxonomy" id="1267423"/>
    <lineage>
        <taxon>Bacteria</taxon>
        <taxon>Pseudomonadati</taxon>
        <taxon>Bacteroidota</taxon>
        <taxon>Cytophagia</taxon>
        <taxon>Cytophagales</taxon>
        <taxon>Roseivirgaceae</taxon>
        <taxon>Roseivirga</taxon>
    </lineage>
</organism>
<dbReference type="GeneID" id="99988192"/>
<accession>A0A1I0RGF4</accession>
<evidence type="ECO:0000313" key="1">
    <source>
        <dbReference type="EMBL" id="SEW39955.1"/>
    </source>
</evidence>